<feature type="region of interest" description="Disordered" evidence="1">
    <location>
        <begin position="64"/>
        <end position="86"/>
    </location>
</feature>
<name>A0A6L2JVQ5_TANCI</name>
<comment type="caution">
    <text evidence="3">The sequence shown here is derived from an EMBL/GenBank/DDBJ whole genome shotgun (WGS) entry which is preliminary data.</text>
</comment>
<feature type="transmembrane region" description="Helical" evidence="2">
    <location>
        <begin position="101"/>
        <end position="125"/>
    </location>
</feature>
<keyword evidence="2" id="KW-1133">Transmembrane helix</keyword>
<protein>
    <submittedName>
        <fullName evidence="3">Uncharacterized protein</fullName>
    </submittedName>
</protein>
<dbReference type="EMBL" id="BKCJ010001394">
    <property type="protein sequence ID" value="GEU41113.1"/>
    <property type="molecule type" value="Genomic_DNA"/>
</dbReference>
<gene>
    <name evidence="3" type="ORF">Tci_013091</name>
</gene>
<feature type="compositionally biased region" description="Basic residues" evidence="1">
    <location>
        <begin position="67"/>
        <end position="79"/>
    </location>
</feature>
<sequence>MTKVGKQASSDVKMPDVDSESAEAVPKEKAEGKKPMDVETHALADDLKMLDADPDSAEAVAKERTRMKSKAKRWKRRVRGAREAQTADPMKARKGFPTMSFWPADCILMITAFLAIYCCWSQVILTLKSEFLMVVTKEMLVRHIFVPSYDGRMVCALQHMQNVEGFQWVTTAGKTRTTEM</sequence>
<organism evidence="3">
    <name type="scientific">Tanacetum cinerariifolium</name>
    <name type="common">Dalmatian daisy</name>
    <name type="synonym">Chrysanthemum cinerariifolium</name>
    <dbReference type="NCBI Taxonomy" id="118510"/>
    <lineage>
        <taxon>Eukaryota</taxon>
        <taxon>Viridiplantae</taxon>
        <taxon>Streptophyta</taxon>
        <taxon>Embryophyta</taxon>
        <taxon>Tracheophyta</taxon>
        <taxon>Spermatophyta</taxon>
        <taxon>Magnoliopsida</taxon>
        <taxon>eudicotyledons</taxon>
        <taxon>Gunneridae</taxon>
        <taxon>Pentapetalae</taxon>
        <taxon>asterids</taxon>
        <taxon>campanulids</taxon>
        <taxon>Asterales</taxon>
        <taxon>Asteraceae</taxon>
        <taxon>Asteroideae</taxon>
        <taxon>Anthemideae</taxon>
        <taxon>Anthemidinae</taxon>
        <taxon>Tanacetum</taxon>
    </lineage>
</organism>
<keyword evidence="2" id="KW-0472">Membrane</keyword>
<dbReference type="AlphaFoldDB" id="A0A6L2JVQ5"/>
<feature type="compositionally biased region" description="Basic and acidic residues" evidence="1">
    <location>
        <begin position="25"/>
        <end position="38"/>
    </location>
</feature>
<evidence type="ECO:0000256" key="1">
    <source>
        <dbReference type="SAM" id="MobiDB-lite"/>
    </source>
</evidence>
<proteinExistence type="predicted"/>
<feature type="region of interest" description="Disordered" evidence="1">
    <location>
        <begin position="1"/>
        <end position="38"/>
    </location>
</feature>
<accession>A0A6L2JVQ5</accession>
<evidence type="ECO:0000313" key="3">
    <source>
        <dbReference type="EMBL" id="GEU41113.1"/>
    </source>
</evidence>
<keyword evidence="2" id="KW-0812">Transmembrane</keyword>
<reference evidence="3" key="1">
    <citation type="journal article" date="2019" name="Sci. Rep.">
        <title>Draft genome of Tanacetum cinerariifolium, the natural source of mosquito coil.</title>
        <authorList>
            <person name="Yamashiro T."/>
            <person name="Shiraishi A."/>
            <person name="Satake H."/>
            <person name="Nakayama K."/>
        </authorList>
    </citation>
    <scope>NUCLEOTIDE SEQUENCE</scope>
</reference>
<evidence type="ECO:0000256" key="2">
    <source>
        <dbReference type="SAM" id="Phobius"/>
    </source>
</evidence>